<dbReference type="Proteomes" id="UP000018853">
    <property type="component" value="Unassembled WGS sequence"/>
</dbReference>
<accession>W1X6M6</accession>
<comment type="caution">
    <text evidence="1">The sequence shown here is derived from an EMBL/GenBank/DDBJ whole genome shotgun (WGS) entry which is preliminary data.</text>
</comment>
<proteinExistence type="predicted"/>
<evidence type="ECO:0000313" key="2">
    <source>
        <dbReference type="Proteomes" id="UP000018853"/>
    </source>
</evidence>
<reference evidence="1 2" key="1">
    <citation type="submission" date="2013-12" db="EMBL/GenBank/DDBJ databases">
        <title>A Varibaculum cambriense genome reconstructed from a premature infant gut community with otherwise low bacterial novelty that shifts toward anaerobic metabolism during the third week of life.</title>
        <authorList>
            <person name="Brown C.T."/>
            <person name="Sharon I."/>
            <person name="Thomas B.C."/>
            <person name="Castelle C.J."/>
            <person name="Morowitz M.J."/>
            <person name="Banfield J.F."/>
        </authorList>
    </citation>
    <scope>NUCLEOTIDE SEQUENCE [LARGE SCALE GENOMIC DNA]</scope>
    <source>
        <strain evidence="2">DORA_A_5_14_21</strain>
    </source>
</reference>
<protein>
    <submittedName>
        <fullName evidence="1">Uncharacterized protein</fullName>
    </submittedName>
</protein>
<sequence>LLREETNSKILNLFARNQKEHVFATK</sequence>
<dbReference type="EMBL" id="AZLZ01000975">
    <property type="protein sequence ID" value="ETJ25938.1"/>
    <property type="molecule type" value="Genomic_DNA"/>
</dbReference>
<evidence type="ECO:0000313" key="1">
    <source>
        <dbReference type="EMBL" id="ETJ25938.1"/>
    </source>
</evidence>
<name>W1X6M6_ECOLX</name>
<dbReference type="AlphaFoldDB" id="W1X6M6"/>
<feature type="non-terminal residue" evidence="1">
    <location>
        <position position="1"/>
    </location>
</feature>
<gene>
    <name evidence="1" type="ORF">Q609_ECAC00975G0002</name>
</gene>
<organism evidence="1 2">
    <name type="scientific">Escherichia coli DORA_A_5_14_21</name>
    <dbReference type="NCBI Taxonomy" id="1403943"/>
    <lineage>
        <taxon>Bacteria</taxon>
        <taxon>Pseudomonadati</taxon>
        <taxon>Pseudomonadota</taxon>
        <taxon>Gammaproteobacteria</taxon>
        <taxon>Enterobacterales</taxon>
        <taxon>Enterobacteriaceae</taxon>
        <taxon>Escherichia</taxon>
    </lineage>
</organism>